<evidence type="ECO:0000313" key="1">
    <source>
        <dbReference type="EMBL" id="XCF16606.1"/>
    </source>
</evidence>
<dbReference type="GeneID" id="91110558"/>
<dbReference type="KEGG" id="hanx:ABSL23_15375"/>
<organism evidence="1">
    <name type="scientific">Halobacterium sp. NMX12-1</name>
    <dbReference type="NCBI Taxonomy" id="3166650"/>
    <lineage>
        <taxon>Archaea</taxon>
        <taxon>Methanobacteriati</taxon>
        <taxon>Methanobacteriota</taxon>
        <taxon>Stenosarchaea group</taxon>
        <taxon>Halobacteria</taxon>
        <taxon>Halobacteriales</taxon>
        <taxon>Halobacteriaceae</taxon>
        <taxon>Halobacterium</taxon>
    </lineage>
</organism>
<dbReference type="RefSeq" id="WP_353634411.1">
    <property type="nucleotide sequence ID" value="NZ_CP159204.1"/>
</dbReference>
<sequence length="238" mass="27456">MKWKVRLTGNERGLETLAESFTDDPEVFEDDDNFFLWSSQFEDLEDTDEVRDTAEEIVRTIRNLGAKDSLRTEDLQASHVHEINEDGTEHVTVRAESSTVKMRAGPVRVTTTDEDGNTSVHRPADRTYELTQLAAEDDKVRELVALLDKGDDWVNLYRIYEFIQANIDGDDNIVDRDWWSSNEKDRFKQTANSRDAIGDDARHGQERIPAPDNPMTYSDAKALVDSLIRNWLEHRREL</sequence>
<gene>
    <name evidence="1" type="ORF">ABSL23_15375</name>
</gene>
<dbReference type="EMBL" id="CP159204">
    <property type="protein sequence ID" value="XCF16606.1"/>
    <property type="molecule type" value="Genomic_DNA"/>
</dbReference>
<dbReference type="AlphaFoldDB" id="A0AAU8CCE3"/>
<protein>
    <submittedName>
        <fullName evidence="1">Uncharacterized protein</fullName>
    </submittedName>
</protein>
<accession>A0AAU8CCE3</accession>
<name>A0AAU8CCE3_9EURY</name>
<proteinExistence type="predicted"/>
<reference evidence="1" key="1">
    <citation type="submission" date="2024-06" db="EMBL/GenBank/DDBJ databases">
        <title>Genome Sequence of an extremely halophilic archaeon isolated from Permian era halite, Salado Formation, Carlsbad, New Mexico: Halobacterium sp. strain NMX12-1.</title>
        <authorList>
            <person name="Sotoa L."/>
            <person name="DasSarma P."/>
            <person name="Anton B.P."/>
            <person name="Vincze T."/>
            <person name="Verma I."/>
            <person name="Eralp B."/>
            <person name="Powers D.W."/>
            <person name="Dozier B.L."/>
            <person name="Roberts R.J."/>
            <person name="DasSarma S."/>
        </authorList>
    </citation>
    <scope>NUCLEOTIDE SEQUENCE</scope>
    <source>
        <strain evidence="1">NMX12-1</strain>
    </source>
</reference>